<dbReference type="PANTHER" id="PTHR43744:SF9">
    <property type="entry name" value="POLYGALACTURONAN_RHAMNOGALACTURONAN TRANSPORT SYSTEM PERMEASE PROTEIN YTCP"/>
    <property type="match status" value="1"/>
</dbReference>
<feature type="domain" description="ABC transmembrane type-1" evidence="8">
    <location>
        <begin position="71"/>
        <end position="268"/>
    </location>
</feature>
<dbReference type="GO" id="GO:0005886">
    <property type="term" value="C:plasma membrane"/>
    <property type="evidence" value="ECO:0007669"/>
    <property type="project" value="UniProtKB-SubCell"/>
</dbReference>
<proteinExistence type="inferred from homology"/>
<dbReference type="PROSITE" id="PS50928">
    <property type="entry name" value="ABC_TM1"/>
    <property type="match status" value="1"/>
</dbReference>
<dbReference type="PROSITE" id="PS51257">
    <property type="entry name" value="PROKAR_LIPOPROTEIN"/>
    <property type="match status" value="1"/>
</dbReference>
<sequence>MKTNHMNQYAVHAILILLTAACVFPFLLLITSSLTQEQAIVRDGYSLLPKAWSIEAYEYLWNKSTSLVKAYGITVTITIVGTTVGLLISALLAYPLSRGDMPLRGTLSFIVFFTLLFNGGLVPTYLVFTEVFDMKNTLLALIIPGLLTNGFFILLIRSFFSTSIPVPIIESAYIDGATEFKIFYQIVIPLSLPILATIGLMLTIGYWNDWFNGLIYVTEPELYSIQNLLNRMLSNIQFLQQTNIGGNNSTAAAGLPMNSVRMAMAVAGILPILCVYPFFQKYFVKGLTIGAVKG</sequence>
<dbReference type="AlphaFoldDB" id="A0A1I2GT48"/>
<evidence type="ECO:0000256" key="6">
    <source>
        <dbReference type="ARBA" id="ARBA00023136"/>
    </source>
</evidence>
<dbReference type="Pfam" id="PF00528">
    <property type="entry name" value="BPD_transp_1"/>
    <property type="match status" value="1"/>
</dbReference>
<feature type="transmembrane region" description="Helical" evidence="7">
    <location>
        <begin position="70"/>
        <end position="94"/>
    </location>
</feature>
<dbReference type="InterPro" id="IPR035906">
    <property type="entry name" value="MetI-like_sf"/>
</dbReference>
<dbReference type="CDD" id="cd06261">
    <property type="entry name" value="TM_PBP2"/>
    <property type="match status" value="1"/>
</dbReference>
<evidence type="ECO:0000256" key="7">
    <source>
        <dbReference type="RuleBase" id="RU363032"/>
    </source>
</evidence>
<evidence type="ECO:0000259" key="8">
    <source>
        <dbReference type="PROSITE" id="PS50928"/>
    </source>
</evidence>
<comment type="similarity">
    <text evidence="7">Belongs to the binding-protein-dependent transport system permease family.</text>
</comment>
<evidence type="ECO:0000313" key="10">
    <source>
        <dbReference type="Proteomes" id="UP000183410"/>
    </source>
</evidence>
<feature type="transmembrane region" description="Helical" evidence="7">
    <location>
        <begin position="106"/>
        <end position="126"/>
    </location>
</feature>
<keyword evidence="6 7" id="KW-0472">Membrane</keyword>
<gene>
    <name evidence="9" type="ORF">SAMN04487969_1184</name>
</gene>
<evidence type="ECO:0000256" key="4">
    <source>
        <dbReference type="ARBA" id="ARBA00022692"/>
    </source>
</evidence>
<feature type="transmembrane region" description="Helical" evidence="7">
    <location>
        <begin position="262"/>
        <end position="279"/>
    </location>
</feature>
<evidence type="ECO:0000256" key="3">
    <source>
        <dbReference type="ARBA" id="ARBA00022475"/>
    </source>
</evidence>
<keyword evidence="2 7" id="KW-0813">Transport</keyword>
<dbReference type="PANTHER" id="PTHR43744">
    <property type="entry name" value="ABC TRANSPORTER PERMEASE PROTEIN MG189-RELATED-RELATED"/>
    <property type="match status" value="1"/>
</dbReference>
<feature type="transmembrane region" description="Helical" evidence="7">
    <location>
        <begin position="182"/>
        <end position="207"/>
    </location>
</feature>
<accession>A0A1I2GT48</accession>
<organism evidence="9 10">
    <name type="scientific">Paenibacillus algorifonticola</name>
    <dbReference type="NCBI Taxonomy" id="684063"/>
    <lineage>
        <taxon>Bacteria</taxon>
        <taxon>Bacillati</taxon>
        <taxon>Bacillota</taxon>
        <taxon>Bacilli</taxon>
        <taxon>Bacillales</taxon>
        <taxon>Paenibacillaceae</taxon>
        <taxon>Paenibacillus</taxon>
    </lineage>
</organism>
<reference evidence="10" key="1">
    <citation type="submission" date="2016-10" db="EMBL/GenBank/DDBJ databases">
        <authorList>
            <person name="Varghese N."/>
            <person name="Submissions S."/>
        </authorList>
    </citation>
    <scope>NUCLEOTIDE SEQUENCE [LARGE SCALE GENOMIC DNA]</scope>
    <source>
        <strain evidence="10">CGMCC 1.10223</strain>
    </source>
</reference>
<name>A0A1I2GT48_9BACL</name>
<feature type="transmembrane region" description="Helical" evidence="7">
    <location>
        <begin position="138"/>
        <end position="161"/>
    </location>
</feature>
<dbReference type="OrthoDB" id="9810086at2"/>
<evidence type="ECO:0000256" key="2">
    <source>
        <dbReference type="ARBA" id="ARBA00022448"/>
    </source>
</evidence>
<protein>
    <submittedName>
        <fullName evidence="9">Putative aldouronate transport system permease protein</fullName>
    </submittedName>
</protein>
<comment type="subcellular location">
    <subcellularLocation>
        <location evidence="1 7">Cell membrane</location>
        <topology evidence="1 7">Multi-pass membrane protein</topology>
    </subcellularLocation>
</comment>
<dbReference type="SUPFAM" id="SSF161098">
    <property type="entry name" value="MetI-like"/>
    <property type="match status" value="1"/>
</dbReference>
<dbReference type="EMBL" id="FONN01000018">
    <property type="protein sequence ID" value="SFF20418.1"/>
    <property type="molecule type" value="Genomic_DNA"/>
</dbReference>
<evidence type="ECO:0000256" key="1">
    <source>
        <dbReference type="ARBA" id="ARBA00004651"/>
    </source>
</evidence>
<dbReference type="Proteomes" id="UP000183410">
    <property type="component" value="Unassembled WGS sequence"/>
</dbReference>
<keyword evidence="10" id="KW-1185">Reference proteome</keyword>
<keyword evidence="3" id="KW-1003">Cell membrane</keyword>
<dbReference type="InterPro" id="IPR000515">
    <property type="entry name" value="MetI-like"/>
</dbReference>
<dbReference type="RefSeq" id="WP_143088632.1">
    <property type="nucleotide sequence ID" value="NZ_FONN01000018.1"/>
</dbReference>
<evidence type="ECO:0000313" key="9">
    <source>
        <dbReference type="EMBL" id="SFF20418.1"/>
    </source>
</evidence>
<keyword evidence="5 7" id="KW-1133">Transmembrane helix</keyword>
<evidence type="ECO:0000256" key="5">
    <source>
        <dbReference type="ARBA" id="ARBA00022989"/>
    </source>
</evidence>
<dbReference type="GO" id="GO:0055085">
    <property type="term" value="P:transmembrane transport"/>
    <property type="evidence" value="ECO:0007669"/>
    <property type="project" value="InterPro"/>
</dbReference>
<dbReference type="Gene3D" id="1.10.3720.10">
    <property type="entry name" value="MetI-like"/>
    <property type="match status" value="1"/>
</dbReference>
<keyword evidence="4 7" id="KW-0812">Transmembrane</keyword>